<accession>A0A017HQD1</accession>
<proteinExistence type="predicted"/>
<comment type="caution">
    <text evidence="3">The sequence shown here is derived from an EMBL/GenBank/DDBJ whole genome shotgun (WGS) entry which is preliminary data.</text>
</comment>
<dbReference type="Pfam" id="PF07811">
    <property type="entry name" value="TadE"/>
    <property type="match status" value="1"/>
</dbReference>
<reference evidence="3 4" key="1">
    <citation type="submission" date="2013-02" db="EMBL/GenBank/DDBJ databases">
        <authorList>
            <person name="Fiebig A."/>
            <person name="Goeker M."/>
            <person name="Klenk H.-P.P."/>
        </authorList>
    </citation>
    <scope>NUCLEOTIDE SEQUENCE [LARGE SCALE GENOMIC DNA]</scope>
    <source>
        <strain evidence="3 4">DSM 19309</strain>
    </source>
</reference>
<keyword evidence="1" id="KW-1133">Transmembrane helix</keyword>
<sequence>MSATHHLRRLRRDDRGTTVVELAFVIPLLLLFFFVLLDFGRLTYTWAMAEKATSMAARMAAVRTPVDCGGKTLPLTNARVTGSAVQFGASCRPQNPSDPSPCVAVAAMVCSGTSANATANRIFTTIQPLLPNGAGAGNLKFTYTNDPSMNFLGGPYVPS</sequence>
<keyword evidence="4" id="KW-1185">Reference proteome</keyword>
<feature type="transmembrane region" description="Helical" evidence="1">
    <location>
        <begin position="20"/>
        <end position="39"/>
    </location>
</feature>
<dbReference type="HOGENOM" id="CLU_1659434_0_0_5"/>
<dbReference type="EMBL" id="AOSK01000041">
    <property type="protein sequence ID" value="EYD76712.1"/>
    <property type="molecule type" value="Genomic_DNA"/>
</dbReference>
<name>A0A017HQD1_9RHOB</name>
<feature type="domain" description="TadE-like" evidence="2">
    <location>
        <begin position="16"/>
        <end position="58"/>
    </location>
</feature>
<evidence type="ECO:0000256" key="1">
    <source>
        <dbReference type="SAM" id="Phobius"/>
    </source>
</evidence>
<evidence type="ECO:0000313" key="4">
    <source>
        <dbReference type="Proteomes" id="UP000019666"/>
    </source>
</evidence>
<evidence type="ECO:0000259" key="2">
    <source>
        <dbReference type="Pfam" id="PF07811"/>
    </source>
</evidence>
<protein>
    <recommendedName>
        <fullName evidence="2">TadE-like domain-containing protein</fullName>
    </recommendedName>
</protein>
<dbReference type="RefSeq" id="WP_051520880.1">
    <property type="nucleotide sequence ID" value="NZ_KK088521.1"/>
</dbReference>
<gene>
    <name evidence="3" type="ORF">Rumeso_01670</name>
</gene>
<dbReference type="OrthoDB" id="7856227at2"/>
<dbReference type="InterPro" id="IPR012495">
    <property type="entry name" value="TadE-like_dom"/>
</dbReference>
<evidence type="ECO:0000313" key="3">
    <source>
        <dbReference type="EMBL" id="EYD76712.1"/>
    </source>
</evidence>
<dbReference type="AlphaFoldDB" id="A0A017HQD1"/>
<keyword evidence="1" id="KW-0472">Membrane</keyword>
<keyword evidence="1" id="KW-0812">Transmembrane</keyword>
<dbReference type="Proteomes" id="UP000019666">
    <property type="component" value="Unassembled WGS sequence"/>
</dbReference>
<organism evidence="3 4">
    <name type="scientific">Rubellimicrobium mesophilum DSM 19309</name>
    <dbReference type="NCBI Taxonomy" id="442562"/>
    <lineage>
        <taxon>Bacteria</taxon>
        <taxon>Pseudomonadati</taxon>
        <taxon>Pseudomonadota</taxon>
        <taxon>Alphaproteobacteria</taxon>
        <taxon>Rhodobacterales</taxon>
        <taxon>Roseobacteraceae</taxon>
        <taxon>Rubellimicrobium</taxon>
    </lineage>
</organism>
<dbReference type="STRING" id="442562.Rumeso_01670"/>